<protein>
    <recommendedName>
        <fullName evidence="5">EGF-like domain-containing protein</fullName>
    </recommendedName>
</protein>
<dbReference type="Proteomes" id="UP000001646">
    <property type="component" value="Unplaced"/>
</dbReference>
<evidence type="ECO:0008006" key="5">
    <source>
        <dbReference type="Google" id="ProtNLM"/>
    </source>
</evidence>
<dbReference type="Bgee" id="ENSACAG00000031924">
    <property type="expression patterns" value="Expressed in kidney and 7 other cell types or tissues"/>
</dbReference>
<reference evidence="3" key="2">
    <citation type="submission" date="2025-08" db="UniProtKB">
        <authorList>
            <consortium name="Ensembl"/>
        </authorList>
    </citation>
    <scope>IDENTIFICATION</scope>
</reference>
<dbReference type="InParanoid" id="A0A803T0T7"/>
<keyword evidence="1" id="KW-0472">Membrane</keyword>
<evidence type="ECO:0000313" key="4">
    <source>
        <dbReference type="Proteomes" id="UP000001646"/>
    </source>
</evidence>
<evidence type="ECO:0000256" key="1">
    <source>
        <dbReference type="SAM" id="Phobius"/>
    </source>
</evidence>
<evidence type="ECO:0000313" key="3">
    <source>
        <dbReference type="Ensembl" id="ENSACAP00000028827.1"/>
    </source>
</evidence>
<keyword evidence="1" id="KW-0812">Transmembrane</keyword>
<accession>A0A803T0T7</accession>
<name>A0A803T0T7_ANOCA</name>
<evidence type="ECO:0000256" key="2">
    <source>
        <dbReference type="SAM" id="SignalP"/>
    </source>
</evidence>
<keyword evidence="1" id="KW-1133">Transmembrane helix</keyword>
<sequence length="109" mass="12146">GYYAAHSLFLFITANCTHVADFGSCLGNDALDFCPHGISCGCKDQKPFCNCPSYQKGWQNYWYLGPKCEQLWSTLDLIIVVVLPAIALSVTSAVAVQWVNYCKTRREEA</sequence>
<reference evidence="3" key="1">
    <citation type="submission" date="2009-12" db="EMBL/GenBank/DDBJ databases">
        <title>The Genome Sequence of Anolis carolinensis (Green Anole Lizard).</title>
        <authorList>
            <consortium name="The Genome Sequencing Platform"/>
            <person name="Di Palma F."/>
            <person name="Alfoldi J."/>
            <person name="Heiman D."/>
            <person name="Young S."/>
            <person name="Grabherr M."/>
            <person name="Johnson J."/>
            <person name="Lander E.S."/>
            <person name="Lindblad-Toh K."/>
        </authorList>
    </citation>
    <scope>NUCLEOTIDE SEQUENCE [LARGE SCALE GENOMIC DNA]</scope>
    <source>
        <strain evidence="3">JBL SC #1</strain>
    </source>
</reference>
<dbReference type="AlphaFoldDB" id="A0A803T0T7"/>
<feature type="signal peptide" evidence="2">
    <location>
        <begin position="1"/>
        <end position="19"/>
    </location>
</feature>
<dbReference type="GeneTree" id="ENSGT00990000205517"/>
<organism evidence="3 4">
    <name type="scientific">Anolis carolinensis</name>
    <name type="common">Green anole</name>
    <name type="synonym">American chameleon</name>
    <dbReference type="NCBI Taxonomy" id="28377"/>
    <lineage>
        <taxon>Eukaryota</taxon>
        <taxon>Metazoa</taxon>
        <taxon>Chordata</taxon>
        <taxon>Craniata</taxon>
        <taxon>Vertebrata</taxon>
        <taxon>Euteleostomi</taxon>
        <taxon>Lepidosauria</taxon>
        <taxon>Squamata</taxon>
        <taxon>Bifurcata</taxon>
        <taxon>Unidentata</taxon>
        <taxon>Episquamata</taxon>
        <taxon>Toxicofera</taxon>
        <taxon>Iguania</taxon>
        <taxon>Dactyloidae</taxon>
        <taxon>Anolis</taxon>
    </lineage>
</organism>
<keyword evidence="2" id="KW-0732">Signal</keyword>
<proteinExistence type="predicted"/>
<keyword evidence="4" id="KW-1185">Reference proteome</keyword>
<feature type="transmembrane region" description="Helical" evidence="1">
    <location>
        <begin position="77"/>
        <end position="99"/>
    </location>
</feature>
<dbReference type="Ensembl" id="ENSACAT00000036396.2">
    <property type="protein sequence ID" value="ENSACAP00000028827.1"/>
    <property type="gene ID" value="ENSACAG00000031924.2"/>
</dbReference>
<reference evidence="3" key="3">
    <citation type="submission" date="2025-09" db="UniProtKB">
        <authorList>
            <consortium name="Ensembl"/>
        </authorList>
    </citation>
    <scope>IDENTIFICATION</scope>
</reference>
<feature type="chain" id="PRO_5032769052" description="EGF-like domain-containing protein" evidence="2">
    <location>
        <begin position="20"/>
        <end position="109"/>
    </location>
</feature>